<organism evidence="2 3">
    <name type="scientific">Actinopolyspora mzabensis</name>
    <dbReference type="NCBI Taxonomy" id="995066"/>
    <lineage>
        <taxon>Bacteria</taxon>
        <taxon>Bacillati</taxon>
        <taxon>Actinomycetota</taxon>
        <taxon>Actinomycetes</taxon>
        <taxon>Actinopolysporales</taxon>
        <taxon>Actinopolysporaceae</taxon>
        <taxon>Actinopolyspora</taxon>
    </lineage>
</organism>
<sequence length="387" mass="40264">MADPRTVRQLNRQHMIELFSDGQARSRAAVARTTGLTKPSVSSIIDSLLEEELLVPAGVGEAAVAGGRRPNLVIFNPDARAYVGVHLGVRNSSVAVADALGRTLARASAPSSVGDAAAGVNRLEPLVREAAERAGVPVTRISSVGVSVSGLVDHRSGRCLLAPNLDWHDVPLREWVEELFGVPAVIYNEAHAGALAEQRFGWGDGIANFVRIMVDTGIGAGVVLDSRLFSGAAGIGGEIGHCRVEDNGRQCACGNSGCLESVASRPAILQSVREAAEDGTPTALASDCDIDTVLHAAEHGDAGATAALRRAGTALGRGIAYLRNVLNPDLVVLGGAVTRAGEVLRQPMEQAVRCSSLPHSACRLVTSSLHHAELDGAVVLAREHVAL</sequence>
<reference evidence="3" key="1">
    <citation type="submission" date="2016-10" db="EMBL/GenBank/DDBJ databases">
        <authorList>
            <person name="Varghese N."/>
            <person name="Submissions S."/>
        </authorList>
    </citation>
    <scope>NUCLEOTIDE SEQUENCE [LARGE SCALE GENOMIC DNA]</scope>
    <source>
        <strain evidence="3">DSM 45460</strain>
    </source>
</reference>
<dbReference type="InterPro" id="IPR036390">
    <property type="entry name" value="WH_DNA-bd_sf"/>
</dbReference>
<dbReference type="GO" id="GO:0016301">
    <property type="term" value="F:kinase activity"/>
    <property type="evidence" value="ECO:0007669"/>
    <property type="project" value="UniProtKB-KW"/>
</dbReference>
<dbReference type="Gene3D" id="1.10.10.10">
    <property type="entry name" value="Winged helix-like DNA-binding domain superfamily/Winged helix DNA-binding domain"/>
    <property type="match status" value="1"/>
</dbReference>
<keyword evidence="3" id="KW-1185">Reference proteome</keyword>
<evidence type="ECO:0000313" key="2">
    <source>
        <dbReference type="EMBL" id="SDK69181.1"/>
    </source>
</evidence>
<dbReference type="PROSITE" id="PS01125">
    <property type="entry name" value="ROK"/>
    <property type="match status" value="1"/>
</dbReference>
<accession>A0A1G9DZ61</accession>
<dbReference type="EMBL" id="FNFM01000011">
    <property type="protein sequence ID" value="SDK69181.1"/>
    <property type="molecule type" value="Genomic_DNA"/>
</dbReference>
<dbReference type="SUPFAM" id="SSF46785">
    <property type="entry name" value="Winged helix' DNA-binding domain"/>
    <property type="match status" value="1"/>
</dbReference>
<keyword evidence="2" id="KW-0418">Kinase</keyword>
<protein>
    <submittedName>
        <fullName evidence="2">Sugar kinase of the NBD/HSP70 family, may contain an N-terminal HTH domain</fullName>
    </submittedName>
</protein>
<dbReference type="InterPro" id="IPR000600">
    <property type="entry name" value="ROK"/>
</dbReference>
<dbReference type="SUPFAM" id="SSF53067">
    <property type="entry name" value="Actin-like ATPase domain"/>
    <property type="match status" value="1"/>
</dbReference>
<dbReference type="PANTHER" id="PTHR18964:SF173">
    <property type="entry name" value="GLUCOKINASE"/>
    <property type="match status" value="1"/>
</dbReference>
<evidence type="ECO:0000313" key="3">
    <source>
        <dbReference type="Proteomes" id="UP000199213"/>
    </source>
</evidence>
<gene>
    <name evidence="2" type="ORF">SAMN04487820_11126</name>
</gene>
<comment type="similarity">
    <text evidence="1">Belongs to the ROK (NagC/XylR) family.</text>
</comment>
<dbReference type="RefSeq" id="WP_092630486.1">
    <property type="nucleotide sequence ID" value="NZ_FNFM01000011.1"/>
</dbReference>
<dbReference type="CDD" id="cd24076">
    <property type="entry name" value="ASKHA_ATPase_ROK_BsXylR-like"/>
    <property type="match status" value="1"/>
</dbReference>
<dbReference type="AlphaFoldDB" id="A0A1G9DZ61"/>
<proteinExistence type="inferred from homology"/>
<dbReference type="Gene3D" id="3.30.420.40">
    <property type="match status" value="2"/>
</dbReference>
<dbReference type="InterPro" id="IPR049874">
    <property type="entry name" value="ROK_cs"/>
</dbReference>
<dbReference type="Proteomes" id="UP000199213">
    <property type="component" value="Unassembled WGS sequence"/>
</dbReference>
<dbReference type="Pfam" id="PF00480">
    <property type="entry name" value="ROK"/>
    <property type="match status" value="1"/>
</dbReference>
<dbReference type="PANTHER" id="PTHR18964">
    <property type="entry name" value="ROK (REPRESSOR, ORF, KINASE) FAMILY"/>
    <property type="match status" value="1"/>
</dbReference>
<keyword evidence="2" id="KW-0808">Transferase</keyword>
<name>A0A1G9DZ61_ACTMZ</name>
<evidence type="ECO:0000256" key="1">
    <source>
        <dbReference type="ARBA" id="ARBA00006479"/>
    </source>
</evidence>
<dbReference type="InterPro" id="IPR043129">
    <property type="entry name" value="ATPase_NBD"/>
</dbReference>
<dbReference type="InterPro" id="IPR036388">
    <property type="entry name" value="WH-like_DNA-bd_sf"/>
</dbReference>
<dbReference type="OrthoDB" id="3534172at2"/>